<dbReference type="GO" id="GO:0004497">
    <property type="term" value="F:monooxygenase activity"/>
    <property type="evidence" value="ECO:0007669"/>
    <property type="project" value="UniProtKB-KW"/>
</dbReference>
<feature type="domain" description="ABM" evidence="1">
    <location>
        <begin position="1"/>
        <end position="85"/>
    </location>
</feature>
<keyword evidence="2" id="KW-0503">Monooxygenase</keyword>
<accession>A0ABS1BLP7</accession>
<comment type="caution">
    <text evidence="2">The sequence shown here is derived from an EMBL/GenBank/DDBJ whole genome shotgun (WGS) entry which is preliminary data.</text>
</comment>
<proteinExistence type="predicted"/>
<dbReference type="SUPFAM" id="SSF54909">
    <property type="entry name" value="Dimeric alpha+beta barrel"/>
    <property type="match status" value="1"/>
</dbReference>
<dbReference type="EMBL" id="JAEHFY010000012">
    <property type="protein sequence ID" value="MBK0383231.1"/>
    <property type="molecule type" value="Genomic_DNA"/>
</dbReference>
<evidence type="ECO:0000313" key="3">
    <source>
        <dbReference type="Proteomes" id="UP000660024"/>
    </source>
</evidence>
<dbReference type="Pfam" id="PF03992">
    <property type="entry name" value="ABM"/>
    <property type="match status" value="1"/>
</dbReference>
<keyword evidence="2" id="KW-0560">Oxidoreductase</keyword>
<dbReference type="PROSITE" id="PS51725">
    <property type="entry name" value="ABM"/>
    <property type="match status" value="1"/>
</dbReference>
<dbReference type="Gene3D" id="3.30.70.100">
    <property type="match status" value="1"/>
</dbReference>
<evidence type="ECO:0000259" key="1">
    <source>
        <dbReference type="PROSITE" id="PS51725"/>
    </source>
</evidence>
<protein>
    <submittedName>
        <fullName evidence="2">Antibiotic biosynthesis monooxygenase</fullName>
    </submittedName>
</protein>
<sequence length="85" mass="9963">MNLKKDKIDSFKSVFEMAKPKIISMQGCLQVDLHQDIKNPEIFFTISHWANEAALENYRNSDLFITTWKQVKPLFKEKAEAWSLS</sequence>
<dbReference type="Proteomes" id="UP000660024">
    <property type="component" value="Unassembled WGS sequence"/>
</dbReference>
<name>A0ABS1BLP7_9SPHI</name>
<dbReference type="InterPro" id="IPR011008">
    <property type="entry name" value="Dimeric_a/b-barrel"/>
</dbReference>
<gene>
    <name evidence="2" type="ORF">I5M32_09695</name>
</gene>
<evidence type="ECO:0000313" key="2">
    <source>
        <dbReference type="EMBL" id="MBK0383231.1"/>
    </source>
</evidence>
<organism evidence="2 3">
    <name type="scientific">Pedobacter segetis</name>
    <dbReference type="NCBI Taxonomy" id="2793069"/>
    <lineage>
        <taxon>Bacteria</taxon>
        <taxon>Pseudomonadati</taxon>
        <taxon>Bacteroidota</taxon>
        <taxon>Sphingobacteriia</taxon>
        <taxon>Sphingobacteriales</taxon>
        <taxon>Sphingobacteriaceae</taxon>
        <taxon>Pedobacter</taxon>
    </lineage>
</organism>
<keyword evidence="3" id="KW-1185">Reference proteome</keyword>
<reference evidence="2 3" key="1">
    <citation type="submission" date="2020-12" db="EMBL/GenBank/DDBJ databases">
        <title>Bacterial novel species Pedobacter sp. SD-b isolated from soil.</title>
        <authorList>
            <person name="Jung H.-Y."/>
        </authorList>
    </citation>
    <scope>NUCLEOTIDE SEQUENCE [LARGE SCALE GENOMIC DNA]</scope>
    <source>
        <strain evidence="2 3">SD-b</strain>
    </source>
</reference>
<dbReference type="InterPro" id="IPR007138">
    <property type="entry name" value="ABM_dom"/>
</dbReference>